<feature type="compositionally biased region" description="Basic and acidic residues" evidence="1">
    <location>
        <begin position="198"/>
        <end position="208"/>
    </location>
</feature>
<dbReference type="KEGG" id="cvn:111125943"/>
<gene>
    <name evidence="3" type="primary">LOC111125943</name>
</gene>
<name>A0A8B8DCY2_CRAVI</name>
<keyword evidence="2" id="KW-1185">Reference proteome</keyword>
<dbReference type="AlphaFoldDB" id="A0A8B8DCY2"/>
<evidence type="ECO:0000313" key="3">
    <source>
        <dbReference type="RefSeq" id="XP_022325967.1"/>
    </source>
</evidence>
<evidence type="ECO:0000256" key="1">
    <source>
        <dbReference type="SAM" id="MobiDB-lite"/>
    </source>
</evidence>
<proteinExistence type="predicted"/>
<feature type="compositionally biased region" description="Low complexity" evidence="1">
    <location>
        <begin position="378"/>
        <end position="391"/>
    </location>
</feature>
<sequence length="412" mass="46797">MQELMIKPSMTKPYLIYSEINKKMSTLESSGPNIKFSEEFRQTVYKINPDYLSCTHKALFEVNATDNLRNQESDFQIVTNNSTERRKPFSDVNEFNAPSRSSSSITGTFSDSALKVLQNNCLSVDRRELRGWEVCIRSHSAQSYSFRKQRIDFMRDLQRGRSLSASINSTRREKFKVSKISVSSPGPLGYRCTQQDAVDTKGRKDDAHSSSSISINGYNHSTPGYFTTNPKPIVYKFKHFENASNYIEQYRNEYTYQYIYDQSNASSSSSCSCEVRGQAIPGKQPAYRWVDIPHTKECPRHRREGHAVSMSSSSGLTINSITCKTTRQSENFQQAPDRSRNQTPRYLLSHNGVVKMELYNSPLMIDTTKPDRAKATTISRARPIISSSPRAGLHPNSSVTAPSIRPSYQRKS</sequence>
<reference evidence="3" key="2">
    <citation type="submission" date="2025-08" db="UniProtKB">
        <authorList>
            <consortium name="RefSeq"/>
        </authorList>
    </citation>
    <scope>IDENTIFICATION</scope>
    <source>
        <tissue evidence="3">Whole sample</tissue>
    </source>
</reference>
<dbReference type="RefSeq" id="XP_022325967.1">
    <property type="nucleotide sequence ID" value="XM_022470259.1"/>
</dbReference>
<feature type="region of interest" description="Disordered" evidence="1">
    <location>
        <begin position="370"/>
        <end position="412"/>
    </location>
</feature>
<protein>
    <submittedName>
        <fullName evidence="3">Uncharacterized protein LOC111125943 isoform X1</fullName>
    </submittedName>
</protein>
<feature type="region of interest" description="Disordered" evidence="1">
    <location>
        <begin position="191"/>
        <end position="215"/>
    </location>
</feature>
<accession>A0A8B8DCY2</accession>
<reference evidence="2" key="1">
    <citation type="submission" date="2024-06" db="UniProtKB">
        <authorList>
            <consortium name="RefSeq"/>
        </authorList>
    </citation>
    <scope>NUCLEOTIDE SEQUENCE [LARGE SCALE GENOMIC DNA]</scope>
</reference>
<dbReference type="GeneID" id="111125943"/>
<evidence type="ECO:0000313" key="2">
    <source>
        <dbReference type="Proteomes" id="UP000694844"/>
    </source>
</evidence>
<organism evidence="2 3">
    <name type="scientific">Crassostrea virginica</name>
    <name type="common">Eastern oyster</name>
    <dbReference type="NCBI Taxonomy" id="6565"/>
    <lineage>
        <taxon>Eukaryota</taxon>
        <taxon>Metazoa</taxon>
        <taxon>Spiralia</taxon>
        <taxon>Lophotrochozoa</taxon>
        <taxon>Mollusca</taxon>
        <taxon>Bivalvia</taxon>
        <taxon>Autobranchia</taxon>
        <taxon>Pteriomorphia</taxon>
        <taxon>Ostreida</taxon>
        <taxon>Ostreoidea</taxon>
        <taxon>Ostreidae</taxon>
        <taxon>Crassostrea</taxon>
    </lineage>
</organism>
<dbReference type="OrthoDB" id="6143204at2759"/>
<dbReference type="Proteomes" id="UP000694844">
    <property type="component" value="Chromosome 1"/>
</dbReference>